<evidence type="ECO:0000313" key="2">
    <source>
        <dbReference type="Proteomes" id="UP000541535"/>
    </source>
</evidence>
<organism evidence="1 2">
    <name type="scientific">Pseudoduganella violacea</name>
    <dbReference type="NCBI Taxonomy" id="1715466"/>
    <lineage>
        <taxon>Bacteria</taxon>
        <taxon>Pseudomonadati</taxon>
        <taxon>Pseudomonadota</taxon>
        <taxon>Betaproteobacteria</taxon>
        <taxon>Burkholderiales</taxon>
        <taxon>Oxalobacteraceae</taxon>
        <taxon>Telluria group</taxon>
        <taxon>Pseudoduganella</taxon>
    </lineage>
</organism>
<accession>A0A7W5FTS0</accession>
<comment type="caution">
    <text evidence="1">The sequence shown here is derived from an EMBL/GenBank/DDBJ whole genome shotgun (WGS) entry which is preliminary data.</text>
</comment>
<dbReference type="EMBL" id="JACHXD010000004">
    <property type="protein sequence ID" value="MBB3118881.1"/>
    <property type="molecule type" value="Genomic_DNA"/>
</dbReference>
<evidence type="ECO:0000313" key="1">
    <source>
        <dbReference type="EMBL" id="MBB3118881.1"/>
    </source>
</evidence>
<keyword evidence="2" id="KW-1185">Reference proteome</keyword>
<dbReference type="Proteomes" id="UP000541535">
    <property type="component" value="Unassembled WGS sequence"/>
</dbReference>
<gene>
    <name evidence="1" type="ORF">FHS03_001926</name>
</gene>
<sequence length="61" mass="6200">MAGAGLQVKSGATWDPTAAGKTYSRLFDTGKRHGTGVPVQQVKWSASVLDVLEGKGVAAAA</sequence>
<protein>
    <submittedName>
        <fullName evidence="1">Uncharacterized protein</fullName>
    </submittedName>
</protein>
<reference evidence="1 2" key="1">
    <citation type="submission" date="2020-08" db="EMBL/GenBank/DDBJ databases">
        <title>Genomic Encyclopedia of Type Strains, Phase III (KMG-III): the genomes of soil and plant-associated and newly described type strains.</title>
        <authorList>
            <person name="Whitman W."/>
        </authorList>
    </citation>
    <scope>NUCLEOTIDE SEQUENCE [LARGE SCALE GENOMIC DNA]</scope>
    <source>
        <strain evidence="1 2">CECT 8897</strain>
    </source>
</reference>
<dbReference type="RefSeq" id="WP_183440755.1">
    <property type="nucleotide sequence ID" value="NZ_JACHXD010000004.1"/>
</dbReference>
<proteinExistence type="predicted"/>
<name>A0A7W5FTS0_9BURK</name>
<dbReference type="AlphaFoldDB" id="A0A7W5FTS0"/>